<keyword evidence="3" id="KW-1185">Reference proteome</keyword>
<dbReference type="PRINTS" id="PR00111">
    <property type="entry name" value="ABHYDROLASE"/>
</dbReference>
<dbReference type="GO" id="GO:0016020">
    <property type="term" value="C:membrane"/>
    <property type="evidence" value="ECO:0007669"/>
    <property type="project" value="TreeGrafter"/>
</dbReference>
<gene>
    <name evidence="2" type="ORF">B0I29_10817</name>
</gene>
<dbReference type="EMBL" id="QLMJ01000008">
    <property type="protein sequence ID" value="RAK36428.1"/>
    <property type="molecule type" value="Genomic_DNA"/>
</dbReference>
<dbReference type="Proteomes" id="UP000249341">
    <property type="component" value="Unassembled WGS sequence"/>
</dbReference>
<dbReference type="SUPFAM" id="SSF53474">
    <property type="entry name" value="alpha/beta-Hydrolases"/>
    <property type="match status" value="1"/>
</dbReference>
<dbReference type="RefSeq" id="WP_111650271.1">
    <property type="nucleotide sequence ID" value="NZ_JACHWI010000007.1"/>
</dbReference>
<proteinExistence type="predicted"/>
<dbReference type="Pfam" id="PF00561">
    <property type="entry name" value="Abhydrolase_1"/>
    <property type="match status" value="1"/>
</dbReference>
<sequence length="338" mass="36136">MTPISGLRGSAQGSRISTTTDIWRCVITRAPIAPVTTGPRARREGHAQAGDGVIAYTVAGSGEPLLLIHGLGGTRRTWNRIIDDLSATHTVIAPDLPGHGDSDAPAGDYSLGALAAALRDLLVVLGHSSATVIGHSLGGGIALQFAYQFPERTERLVLISSGGLGPQLTPMLRAATLPGAQTVVAGLALMPEPFTRRALSVMSTVAPGFLARPDAYPVAEGLRRLTHTGQRRTFIRTARTVINWRGQSVSAIQHLRQLTDLPVFLAWGSDDRTIPPRHHRAVAELLTTPQLLEIDGAGHYPHETDAGTLLPALQGFLGSTSPFRYTESRWRHLLTTPR</sequence>
<name>A0A327ZIB7_9ACTN</name>
<comment type="caution">
    <text evidence="2">The sequence shown here is derived from an EMBL/GenBank/DDBJ whole genome shotgun (WGS) entry which is preliminary data.</text>
</comment>
<accession>A0A327ZIB7</accession>
<organism evidence="2 3">
    <name type="scientific">Actinoplanes lutulentus</name>
    <dbReference type="NCBI Taxonomy" id="1287878"/>
    <lineage>
        <taxon>Bacteria</taxon>
        <taxon>Bacillati</taxon>
        <taxon>Actinomycetota</taxon>
        <taxon>Actinomycetes</taxon>
        <taxon>Micromonosporales</taxon>
        <taxon>Micromonosporaceae</taxon>
        <taxon>Actinoplanes</taxon>
    </lineage>
</organism>
<dbReference type="GO" id="GO:0003824">
    <property type="term" value="F:catalytic activity"/>
    <property type="evidence" value="ECO:0007669"/>
    <property type="project" value="UniProtKB-ARBA"/>
</dbReference>
<feature type="domain" description="AB hydrolase-1" evidence="1">
    <location>
        <begin position="64"/>
        <end position="305"/>
    </location>
</feature>
<dbReference type="PANTHER" id="PTHR43798">
    <property type="entry name" value="MONOACYLGLYCEROL LIPASE"/>
    <property type="match status" value="1"/>
</dbReference>
<dbReference type="OrthoDB" id="27092at2"/>
<evidence type="ECO:0000313" key="3">
    <source>
        <dbReference type="Proteomes" id="UP000249341"/>
    </source>
</evidence>
<evidence type="ECO:0000259" key="1">
    <source>
        <dbReference type="Pfam" id="PF00561"/>
    </source>
</evidence>
<dbReference type="InterPro" id="IPR050266">
    <property type="entry name" value="AB_hydrolase_sf"/>
</dbReference>
<dbReference type="AlphaFoldDB" id="A0A327ZIB7"/>
<dbReference type="PANTHER" id="PTHR43798:SF33">
    <property type="entry name" value="HYDROLASE, PUTATIVE (AFU_ORTHOLOGUE AFUA_2G14860)-RELATED"/>
    <property type="match status" value="1"/>
</dbReference>
<protein>
    <submittedName>
        <fullName evidence="2">Pimeloyl-ACP methyl ester carboxylesterase</fullName>
    </submittedName>
</protein>
<reference evidence="2 3" key="1">
    <citation type="submission" date="2018-06" db="EMBL/GenBank/DDBJ databases">
        <title>Genomic Encyclopedia of Type Strains, Phase III (KMG-III): the genomes of soil and plant-associated and newly described type strains.</title>
        <authorList>
            <person name="Whitman W."/>
        </authorList>
    </citation>
    <scope>NUCLEOTIDE SEQUENCE [LARGE SCALE GENOMIC DNA]</scope>
    <source>
        <strain evidence="2 3">CGMCC 4.7090</strain>
    </source>
</reference>
<dbReference type="InterPro" id="IPR029058">
    <property type="entry name" value="AB_hydrolase_fold"/>
</dbReference>
<dbReference type="InterPro" id="IPR000073">
    <property type="entry name" value="AB_hydrolase_1"/>
</dbReference>
<dbReference type="Gene3D" id="3.40.50.1820">
    <property type="entry name" value="alpha/beta hydrolase"/>
    <property type="match status" value="1"/>
</dbReference>
<evidence type="ECO:0000313" key="2">
    <source>
        <dbReference type="EMBL" id="RAK36428.1"/>
    </source>
</evidence>